<proteinExistence type="predicted"/>
<keyword evidence="2" id="KW-0813">Transport</keyword>
<feature type="transmembrane region" description="Helical" evidence="6">
    <location>
        <begin position="296"/>
        <end position="316"/>
    </location>
</feature>
<feature type="transmembrane region" description="Helical" evidence="6">
    <location>
        <begin position="140"/>
        <end position="158"/>
    </location>
</feature>
<sequence length="420" mass="45038">MSQIKSKIHFAWFVLVGLCIIVGLGKAGLNNTAGLFITPVSKDLDIGVGNLTLYLSISSIVTMVFLPIGGRILAKYDVRTVLIVAILLQAGAFSMFGLMNSVWGWYIFSIPLAIGGVFITVIAGPVVINTWFKKRNGIALGILSAFGGVLGVFTQPIVGNLITNLGWRTSYYAIGIAVIIIVIPTVLFLIRNSPKDKGLVQYGAESVAEGEESNGASTNSGITFKDAKKSLAFLLLALFFFIITAVSSFTIHIPTYLANQGYDVKFTGNAMAATALGVFIGSLLFGYLTDRIGVKITSLLAMLIGLLSITMLLLFVDVVTLIIVALVLFGCMTSSIGTIAPALTTAMFGSRDYSQIYSTVSLGLAVASVIALPAYGYIFDFSGSYVPAFYIIIGMFVLNILFVILAFHNKEKMVQEGLWR</sequence>
<feature type="transmembrane region" description="Helical" evidence="6">
    <location>
        <begin position="81"/>
        <end position="99"/>
    </location>
</feature>
<feature type="transmembrane region" description="Helical" evidence="6">
    <location>
        <begin position="356"/>
        <end position="379"/>
    </location>
</feature>
<feature type="transmembrane region" description="Helical" evidence="6">
    <location>
        <begin position="170"/>
        <end position="190"/>
    </location>
</feature>
<feature type="transmembrane region" description="Helical" evidence="6">
    <location>
        <begin position="322"/>
        <end position="344"/>
    </location>
</feature>
<feature type="transmembrane region" description="Helical" evidence="6">
    <location>
        <begin position="105"/>
        <end position="128"/>
    </location>
</feature>
<dbReference type="STRING" id="1462526.BN990_03989"/>
<dbReference type="RefSeq" id="WP_021292478.1">
    <property type="nucleotide sequence ID" value="NZ_BNER01000005.1"/>
</dbReference>
<keyword evidence="4 6" id="KW-1133">Transmembrane helix</keyword>
<dbReference type="SUPFAM" id="SSF103473">
    <property type="entry name" value="MFS general substrate transporter"/>
    <property type="match status" value="1"/>
</dbReference>
<reference evidence="8 9" key="1">
    <citation type="submission" date="2014-03" db="EMBL/GenBank/DDBJ databases">
        <authorList>
            <person name="Urmite Genomes U."/>
        </authorList>
    </citation>
    <scope>NUCLEOTIDE SEQUENCE [LARGE SCALE GENOMIC DNA]</scope>
    <source>
        <strain evidence="8 9">Vm-5</strain>
    </source>
</reference>
<dbReference type="GO" id="GO:0022857">
    <property type="term" value="F:transmembrane transporter activity"/>
    <property type="evidence" value="ECO:0007669"/>
    <property type="project" value="InterPro"/>
</dbReference>
<evidence type="ECO:0000259" key="7">
    <source>
        <dbReference type="PROSITE" id="PS50850"/>
    </source>
</evidence>
<dbReference type="PANTHER" id="PTHR43385:SF1">
    <property type="entry name" value="RIBOFLAVIN TRANSPORTER RIBJ"/>
    <property type="match status" value="1"/>
</dbReference>
<comment type="subcellular location">
    <subcellularLocation>
        <location evidence="1">Cell membrane</location>
        <topology evidence="1">Multi-pass membrane protein</topology>
    </subcellularLocation>
</comment>
<keyword evidence="5 6" id="KW-0472">Membrane</keyword>
<evidence type="ECO:0000256" key="6">
    <source>
        <dbReference type="SAM" id="Phobius"/>
    </source>
</evidence>
<evidence type="ECO:0000256" key="3">
    <source>
        <dbReference type="ARBA" id="ARBA00022692"/>
    </source>
</evidence>
<dbReference type="eggNOG" id="COG2271">
    <property type="taxonomic scope" value="Bacteria"/>
</dbReference>
<feature type="transmembrane region" description="Helical" evidence="6">
    <location>
        <begin position="51"/>
        <end position="69"/>
    </location>
</feature>
<dbReference type="Pfam" id="PF07690">
    <property type="entry name" value="MFS_1"/>
    <property type="match status" value="1"/>
</dbReference>
<dbReference type="AlphaFoldDB" id="A0A024QHD9"/>
<keyword evidence="3 6" id="KW-0812">Transmembrane</keyword>
<comment type="caution">
    <text evidence="8">The sequence shown here is derived from an EMBL/GenBank/DDBJ whole genome shotgun (WGS) entry which is preliminary data.</text>
</comment>
<feature type="transmembrane region" description="Helical" evidence="6">
    <location>
        <begin position="231"/>
        <end position="251"/>
    </location>
</feature>
<gene>
    <name evidence="8" type="ORF">BN990_03989</name>
</gene>
<dbReference type="InterPro" id="IPR036259">
    <property type="entry name" value="MFS_trans_sf"/>
</dbReference>
<dbReference type="InterPro" id="IPR011701">
    <property type="entry name" value="MFS"/>
</dbReference>
<evidence type="ECO:0000313" key="8">
    <source>
        <dbReference type="EMBL" id="CDQ41615.1"/>
    </source>
</evidence>
<dbReference type="InterPro" id="IPR052983">
    <property type="entry name" value="MFS_Riboflavin_Transporter"/>
</dbReference>
<protein>
    <submittedName>
        <fullName evidence="8">Putative sialic acid transporter</fullName>
    </submittedName>
</protein>
<evidence type="ECO:0000256" key="5">
    <source>
        <dbReference type="ARBA" id="ARBA00023136"/>
    </source>
</evidence>
<organism evidence="8 9">
    <name type="scientific">Virgibacillus massiliensis</name>
    <dbReference type="NCBI Taxonomy" id="1462526"/>
    <lineage>
        <taxon>Bacteria</taxon>
        <taxon>Bacillati</taxon>
        <taxon>Bacillota</taxon>
        <taxon>Bacilli</taxon>
        <taxon>Bacillales</taxon>
        <taxon>Bacillaceae</taxon>
        <taxon>Virgibacillus</taxon>
    </lineage>
</organism>
<reference evidence="9" key="2">
    <citation type="submission" date="2014-05" db="EMBL/GenBank/DDBJ databases">
        <title>Draft genome sequence of Virgibacillus massiliensis Vm-5.</title>
        <authorList>
            <person name="Khelaifia S."/>
            <person name="Croce O."/>
            <person name="Lagier J.C."/>
            <person name="Raoult D."/>
        </authorList>
    </citation>
    <scope>NUCLEOTIDE SEQUENCE [LARGE SCALE GENOMIC DNA]</scope>
    <source>
        <strain evidence="9">Vm-5</strain>
    </source>
</reference>
<feature type="domain" description="Major facilitator superfamily (MFS) profile" evidence="7">
    <location>
        <begin position="11"/>
        <end position="411"/>
    </location>
</feature>
<name>A0A024QHD9_9BACI</name>
<dbReference type="GO" id="GO:0005886">
    <property type="term" value="C:plasma membrane"/>
    <property type="evidence" value="ECO:0007669"/>
    <property type="project" value="UniProtKB-SubCell"/>
</dbReference>
<keyword evidence="9" id="KW-1185">Reference proteome</keyword>
<dbReference type="Gene3D" id="1.20.1250.20">
    <property type="entry name" value="MFS general substrate transporter like domains"/>
    <property type="match status" value="2"/>
</dbReference>
<dbReference type="PANTHER" id="PTHR43385">
    <property type="entry name" value="RIBOFLAVIN TRANSPORTER RIBJ"/>
    <property type="match status" value="1"/>
</dbReference>
<evidence type="ECO:0000256" key="1">
    <source>
        <dbReference type="ARBA" id="ARBA00004651"/>
    </source>
</evidence>
<dbReference type="EMBL" id="CCDP010000003">
    <property type="protein sequence ID" value="CDQ41615.1"/>
    <property type="molecule type" value="Genomic_DNA"/>
</dbReference>
<dbReference type="OrthoDB" id="182417at2"/>
<evidence type="ECO:0000256" key="4">
    <source>
        <dbReference type="ARBA" id="ARBA00022989"/>
    </source>
</evidence>
<dbReference type="InterPro" id="IPR020846">
    <property type="entry name" value="MFS_dom"/>
</dbReference>
<feature type="transmembrane region" description="Helical" evidence="6">
    <location>
        <begin position="385"/>
        <end position="407"/>
    </location>
</feature>
<feature type="transmembrane region" description="Helical" evidence="6">
    <location>
        <begin position="271"/>
        <end position="289"/>
    </location>
</feature>
<evidence type="ECO:0000313" key="9">
    <source>
        <dbReference type="Proteomes" id="UP000028875"/>
    </source>
</evidence>
<dbReference type="Proteomes" id="UP000028875">
    <property type="component" value="Unassembled WGS sequence"/>
</dbReference>
<evidence type="ECO:0000256" key="2">
    <source>
        <dbReference type="ARBA" id="ARBA00022448"/>
    </source>
</evidence>
<dbReference type="PROSITE" id="PS50850">
    <property type="entry name" value="MFS"/>
    <property type="match status" value="1"/>
</dbReference>
<accession>A0A024QHD9</accession>